<sequence length="20" mass="2194">MQKSKSSLSARGHFILTSQS</sequence>
<reference evidence="2" key="2">
    <citation type="journal article" date="2015" name="Data Brief">
        <title>Shoot transcriptome of the giant reed, Arundo donax.</title>
        <authorList>
            <person name="Barrero R.A."/>
            <person name="Guerrero F.D."/>
            <person name="Moolhuijzen P."/>
            <person name="Goolsby J.A."/>
            <person name="Tidwell J."/>
            <person name="Bellgard S.E."/>
            <person name="Bellgard M.I."/>
        </authorList>
    </citation>
    <scope>NUCLEOTIDE SEQUENCE</scope>
    <source>
        <tissue evidence="2">Shoot tissue taken approximately 20 cm above the soil surface</tissue>
    </source>
</reference>
<accession>A0A0A9C7T1</accession>
<proteinExistence type="predicted"/>
<dbReference type="EMBL" id="GBRH01230328">
    <property type="protein sequence ID" value="JAD67567.1"/>
    <property type="molecule type" value="Transcribed_RNA"/>
</dbReference>
<name>A0A0A9C7T1_ARUDO</name>
<feature type="region of interest" description="Disordered" evidence="1">
    <location>
        <begin position="1"/>
        <end position="20"/>
    </location>
</feature>
<evidence type="ECO:0000313" key="2">
    <source>
        <dbReference type="EMBL" id="JAD67567.1"/>
    </source>
</evidence>
<organism evidence="2">
    <name type="scientific">Arundo donax</name>
    <name type="common">Giant reed</name>
    <name type="synonym">Donax arundinaceus</name>
    <dbReference type="NCBI Taxonomy" id="35708"/>
    <lineage>
        <taxon>Eukaryota</taxon>
        <taxon>Viridiplantae</taxon>
        <taxon>Streptophyta</taxon>
        <taxon>Embryophyta</taxon>
        <taxon>Tracheophyta</taxon>
        <taxon>Spermatophyta</taxon>
        <taxon>Magnoliopsida</taxon>
        <taxon>Liliopsida</taxon>
        <taxon>Poales</taxon>
        <taxon>Poaceae</taxon>
        <taxon>PACMAD clade</taxon>
        <taxon>Arundinoideae</taxon>
        <taxon>Arundineae</taxon>
        <taxon>Arundo</taxon>
    </lineage>
</organism>
<protein>
    <submittedName>
        <fullName evidence="2">Uncharacterized protein</fullName>
    </submittedName>
</protein>
<reference evidence="2" key="1">
    <citation type="submission" date="2014-09" db="EMBL/GenBank/DDBJ databases">
        <authorList>
            <person name="Magalhaes I.L.F."/>
            <person name="Oliveira U."/>
            <person name="Santos F.R."/>
            <person name="Vidigal T.H.D.A."/>
            <person name="Brescovit A.D."/>
            <person name="Santos A.J."/>
        </authorList>
    </citation>
    <scope>NUCLEOTIDE SEQUENCE</scope>
    <source>
        <tissue evidence="2">Shoot tissue taken approximately 20 cm above the soil surface</tissue>
    </source>
</reference>
<evidence type="ECO:0000256" key="1">
    <source>
        <dbReference type="SAM" id="MobiDB-lite"/>
    </source>
</evidence>
<dbReference type="AlphaFoldDB" id="A0A0A9C7T1"/>